<feature type="compositionally biased region" description="Polar residues" evidence="1">
    <location>
        <begin position="1"/>
        <end position="26"/>
    </location>
</feature>
<sequence length="265" mass="28945">MSGTSTSPTSLASGASVSSNMTSRSTPKLACPSTVPMMAASRCLEMTATGHSGADAIRCRLLYKLGISLNGNAKEAKVVPWKAARVSPDCSESESKILLGDAVPFCMPLKQDAPPKEVESADSAAESADSKAENKAENKKKRSICFSNKVSVLPIPLHSDYSRRLRTRLWSGRHEIKQNAARNTIEFAAEGWDWRTVTEDEKMYVCALSGQLVHPVHCRARIMTSKHTSNRIHSNKYPLTSAHATSTIHHHCRSHARPTASMLHH</sequence>
<organism evidence="2">
    <name type="scientific">Ditylum brightwellii</name>
    <dbReference type="NCBI Taxonomy" id="49249"/>
    <lineage>
        <taxon>Eukaryota</taxon>
        <taxon>Sar</taxon>
        <taxon>Stramenopiles</taxon>
        <taxon>Ochrophyta</taxon>
        <taxon>Bacillariophyta</taxon>
        <taxon>Mediophyceae</taxon>
        <taxon>Lithodesmiophycidae</taxon>
        <taxon>Lithodesmiales</taxon>
        <taxon>Lithodesmiaceae</taxon>
        <taxon>Ditylum</taxon>
    </lineage>
</organism>
<feature type="region of interest" description="Disordered" evidence="1">
    <location>
        <begin position="1"/>
        <end position="31"/>
    </location>
</feature>
<evidence type="ECO:0000313" key="2">
    <source>
        <dbReference type="EMBL" id="CAE4653345.1"/>
    </source>
</evidence>
<protein>
    <submittedName>
        <fullName evidence="2">Uncharacterized protein</fullName>
    </submittedName>
</protein>
<reference evidence="2" key="1">
    <citation type="submission" date="2021-01" db="EMBL/GenBank/DDBJ databases">
        <authorList>
            <person name="Corre E."/>
            <person name="Pelletier E."/>
            <person name="Niang G."/>
            <person name="Scheremetjew M."/>
            <person name="Finn R."/>
            <person name="Kale V."/>
            <person name="Holt S."/>
            <person name="Cochrane G."/>
            <person name="Meng A."/>
            <person name="Brown T."/>
            <person name="Cohen L."/>
        </authorList>
    </citation>
    <scope>NUCLEOTIDE SEQUENCE</scope>
    <source>
        <strain evidence="2">GSO104</strain>
    </source>
</reference>
<feature type="region of interest" description="Disordered" evidence="1">
    <location>
        <begin position="114"/>
        <end position="136"/>
    </location>
</feature>
<gene>
    <name evidence="2" type="ORF">DBRI00130_LOCUS38500</name>
</gene>
<dbReference type="AlphaFoldDB" id="A0A7S4SQU5"/>
<proteinExistence type="predicted"/>
<evidence type="ECO:0000256" key="1">
    <source>
        <dbReference type="SAM" id="MobiDB-lite"/>
    </source>
</evidence>
<dbReference type="EMBL" id="HBNS01052513">
    <property type="protein sequence ID" value="CAE4653345.1"/>
    <property type="molecule type" value="Transcribed_RNA"/>
</dbReference>
<accession>A0A7S4SQU5</accession>
<name>A0A7S4SQU5_9STRA</name>